<dbReference type="Gene3D" id="1.10.30.50">
    <property type="match status" value="1"/>
</dbReference>
<keyword evidence="2" id="KW-0378">Hydrolase</keyword>
<name>A0ABX0RI38_9GAMM</name>
<evidence type="ECO:0000259" key="1">
    <source>
        <dbReference type="SMART" id="SM00507"/>
    </source>
</evidence>
<dbReference type="Pfam" id="PF01844">
    <property type="entry name" value="HNH"/>
    <property type="match status" value="1"/>
</dbReference>
<protein>
    <submittedName>
        <fullName evidence="2">HNH endonuclease</fullName>
    </submittedName>
</protein>
<organism evidence="2 3">
    <name type="scientific">Candidatus Pantoea communis</name>
    <dbReference type="NCBI Taxonomy" id="2608354"/>
    <lineage>
        <taxon>Bacteria</taxon>
        <taxon>Pseudomonadati</taxon>
        <taxon>Pseudomonadota</taxon>
        <taxon>Gammaproteobacteria</taxon>
        <taxon>Enterobacterales</taxon>
        <taxon>Erwiniaceae</taxon>
        <taxon>Pantoea</taxon>
    </lineage>
</organism>
<evidence type="ECO:0000313" key="3">
    <source>
        <dbReference type="Proteomes" id="UP001515780"/>
    </source>
</evidence>
<gene>
    <name evidence="2" type="ORF">F3J37_01250</name>
</gene>
<dbReference type="GO" id="GO:0004519">
    <property type="term" value="F:endonuclease activity"/>
    <property type="evidence" value="ECO:0007669"/>
    <property type="project" value="UniProtKB-KW"/>
</dbReference>
<proteinExistence type="predicted"/>
<accession>A0ABX0RI38</accession>
<dbReference type="SMART" id="SM00507">
    <property type="entry name" value="HNHc"/>
    <property type="match status" value="1"/>
</dbReference>
<feature type="domain" description="HNH nuclease" evidence="1">
    <location>
        <begin position="15"/>
        <end position="68"/>
    </location>
</feature>
<dbReference type="InterPro" id="IPR002711">
    <property type="entry name" value="HNH"/>
</dbReference>
<dbReference type="CDD" id="cd00085">
    <property type="entry name" value="HNHc"/>
    <property type="match status" value="1"/>
</dbReference>
<evidence type="ECO:0000313" key="2">
    <source>
        <dbReference type="EMBL" id="NIG17303.1"/>
    </source>
</evidence>
<comment type="caution">
    <text evidence="2">The sequence shown here is derived from an EMBL/GenBank/DDBJ whole genome shotgun (WGS) entry which is preliminary data.</text>
</comment>
<keyword evidence="3" id="KW-1185">Reference proteome</keyword>
<keyword evidence="2" id="KW-0255">Endonuclease</keyword>
<keyword evidence="2" id="KW-0540">Nuclease</keyword>
<dbReference type="EMBL" id="VWXC01000001">
    <property type="protein sequence ID" value="NIG17303.1"/>
    <property type="molecule type" value="Genomic_DNA"/>
</dbReference>
<dbReference type="InterPro" id="IPR003615">
    <property type="entry name" value="HNH_nuc"/>
</dbReference>
<dbReference type="Proteomes" id="UP001515780">
    <property type="component" value="Unassembled WGS sequence"/>
</dbReference>
<reference evidence="2 3" key="1">
    <citation type="journal article" date="2019" name="bioRxiv">
        <title>Bacteria contribute to plant secondary compound degradation in a generalist herbivore system.</title>
        <authorList>
            <person name="Francoeur C.B."/>
            <person name="Khadempour L."/>
            <person name="Moreira-Soto R.D."/>
            <person name="Gotting K."/>
            <person name="Book A.J."/>
            <person name="Pinto-Tomas A.A."/>
            <person name="Keefover-Ring K."/>
            <person name="Currie C.R."/>
        </authorList>
    </citation>
    <scope>NUCLEOTIDE SEQUENCE [LARGE SCALE GENOMIC DNA]</scope>
    <source>
        <strain evidence="2">Al-1710</strain>
    </source>
</reference>
<sequence length="80" mass="9160">MTIADNRITGVTLQKRRFKVWQRDPRCVMCGRLTDYPSGFELDHIIPLYQGGEDVISNTQILCCGEDGCHKKKTKQDMKA</sequence>